<dbReference type="EMBL" id="JAVDXT010000002">
    <property type="protein sequence ID" value="MDR7378138.1"/>
    <property type="molecule type" value="Genomic_DNA"/>
</dbReference>
<reference evidence="2 3" key="1">
    <citation type="submission" date="2023-07" db="EMBL/GenBank/DDBJ databases">
        <title>Sorghum-associated microbial communities from plants grown in Nebraska, USA.</title>
        <authorList>
            <person name="Schachtman D."/>
        </authorList>
    </citation>
    <scope>NUCLEOTIDE SEQUENCE [LARGE SCALE GENOMIC DNA]</scope>
    <source>
        <strain evidence="2 3">BE313</strain>
    </source>
</reference>
<keyword evidence="1" id="KW-0472">Membrane</keyword>
<feature type="transmembrane region" description="Helical" evidence="1">
    <location>
        <begin position="438"/>
        <end position="458"/>
    </location>
</feature>
<organism evidence="2 3">
    <name type="scientific">Rhodoferax ferrireducens</name>
    <dbReference type="NCBI Taxonomy" id="192843"/>
    <lineage>
        <taxon>Bacteria</taxon>
        <taxon>Pseudomonadati</taxon>
        <taxon>Pseudomonadota</taxon>
        <taxon>Betaproteobacteria</taxon>
        <taxon>Burkholderiales</taxon>
        <taxon>Comamonadaceae</taxon>
        <taxon>Rhodoferax</taxon>
    </lineage>
</organism>
<evidence type="ECO:0000256" key="1">
    <source>
        <dbReference type="SAM" id="Phobius"/>
    </source>
</evidence>
<feature type="transmembrane region" description="Helical" evidence="1">
    <location>
        <begin position="202"/>
        <end position="223"/>
    </location>
</feature>
<keyword evidence="3" id="KW-1185">Reference proteome</keyword>
<dbReference type="SUPFAM" id="SSF52151">
    <property type="entry name" value="FabD/lysophospholipase-like"/>
    <property type="match status" value="2"/>
</dbReference>
<dbReference type="InterPro" id="IPR016035">
    <property type="entry name" value="Acyl_Trfase/lysoPLipase"/>
</dbReference>
<dbReference type="PANTHER" id="PTHR10728:SF40">
    <property type="entry name" value="PATATIN FAMILY PROTEIN"/>
    <property type="match status" value="1"/>
</dbReference>
<feature type="transmembrane region" description="Helical" evidence="1">
    <location>
        <begin position="355"/>
        <end position="374"/>
    </location>
</feature>
<accession>A0ABU2C9Y9</accession>
<dbReference type="Proteomes" id="UP001180487">
    <property type="component" value="Unassembled WGS sequence"/>
</dbReference>
<keyword evidence="1" id="KW-0812">Transmembrane</keyword>
<evidence type="ECO:0000313" key="3">
    <source>
        <dbReference type="Proteomes" id="UP001180487"/>
    </source>
</evidence>
<protein>
    <recommendedName>
        <fullName evidence="4">PNPLA domain-containing protein</fullName>
    </recommendedName>
</protein>
<feature type="transmembrane region" description="Helical" evidence="1">
    <location>
        <begin position="276"/>
        <end position="299"/>
    </location>
</feature>
<feature type="transmembrane region" description="Helical" evidence="1">
    <location>
        <begin position="320"/>
        <end position="343"/>
    </location>
</feature>
<feature type="transmembrane region" description="Helical" evidence="1">
    <location>
        <begin position="169"/>
        <end position="190"/>
    </location>
</feature>
<proteinExistence type="predicted"/>
<feature type="transmembrane region" description="Helical" evidence="1">
    <location>
        <begin position="244"/>
        <end position="264"/>
    </location>
</feature>
<gene>
    <name evidence="2" type="ORF">J2X19_002817</name>
</gene>
<dbReference type="Gene3D" id="3.40.1090.10">
    <property type="entry name" value="Cytosolic phospholipase A2 catalytic domain"/>
    <property type="match status" value="2"/>
</dbReference>
<feature type="transmembrane region" description="Helical" evidence="1">
    <location>
        <begin position="395"/>
        <end position="418"/>
    </location>
</feature>
<evidence type="ECO:0000313" key="2">
    <source>
        <dbReference type="EMBL" id="MDR7378138.1"/>
    </source>
</evidence>
<sequence>MPTPAPADSLEALTALEQAAIVARRQLLLGTPGADEAKPPSDHGLPKVGLALSGGGVRSATFALGLMRGLSHNRTADPTAPPSLSRDGLLGRLDYLSTVSGGGYTGAMWGRLVATYGMRAAQQLMADSGSPVLNWLRRNGRYLNPAGSRDTGIAIATYLRAWMAIHMEFMFACVLGGLVIVLPHLLHHRWQWWGAWEPWGTPWWVLALLVALLGVPGLIAGYWAAREPPLHGGTMHPGPRLREVLFLLVAGGVAVGVGSVAWSVGLETSVREGPSWLSACAVGLSSLAVGQAVVMFWQWGSRQSQSLLVARIRHVLTTALRLYLKVVLGLVALGVIDWLSWNFLLTVVLQPDKSWLLGSVGAGGVGLLVLRNLVQPLQQMAAETNKQGRDWLPRAVNLVSLLGCALLVFGWVVLVQWFVFAQNTFDPFVDVPPTLRALLLLILVLLWVGLTAGNAQMANASSLHSFYRARLTRAYMAVGNPARQLNQHGVPRPDVTTVVEGDDLGLQHYSPEQQGGPIHLVNACLNQTVDDRSGLYNADRKGAAMTATCRGFEVGPRAFIPLRDEQDVGTLGRWVAVSGAAASPGAGSYTSTGLALLLYLLGVRLGHWMQAPCPSPKLRWGSHMGWHWCPKPVMLASEVFAEFYGEDRPWWYLSDGGHFENTGVYALLKRELDFIILSDASCDVDYEFGDLENLVRKARIDFGAEIEFYSHAEAVRMLVQENREVTVLSPEDMANNHSCRGVLLARIRYRERPGLDGTLVRPEGTLLVVKPNLHDALDVDVLAYAQKHSTFPHESTSDQSFDEAQWESYHRLGEDFGRALTDTWLTLLPGWSRPAHHSLAVAARLGGAKPAEAAKTEPLWRRGARATAIGTTLGVGASGTLVLSLWQVQDQLVRQTRDDQTETSRLLEKVSDSVGKLQQTRACPNPSVHALAQIQDLLDRRGSPNLRKQDAAAVGRLAVLMEEECAVPASSITPSDLCQASYKRMQTDLCTGILKKVQNTAMDYWQPSEKPEGQARSGDKVLQALRSSWSMDSLQALLGPRPQVTAGVDPFNMYPPPVAAGTPPTGTPVPPLATAPAPVTQDPAVVAACARANRKTTLYIQVYDEASQSVAAKLRALLQGVAGPAVQVAPVENVVRSADVRQQRRPIPWAKPTFVLHDAADPEQQAHYQDCAKALVPWVRSAWGPQLGVEAKDAVWLRDLPRRLTPTPGVIELWLPPIAVQSTAIATAMEH</sequence>
<name>A0ABU2C9Y9_9BURK</name>
<dbReference type="PANTHER" id="PTHR10728">
    <property type="entry name" value="CYTOSOLIC PHOSPHOLIPASE A2"/>
    <property type="match status" value="1"/>
</dbReference>
<keyword evidence="1" id="KW-1133">Transmembrane helix</keyword>
<comment type="caution">
    <text evidence="2">The sequence shown here is derived from an EMBL/GenBank/DDBJ whole genome shotgun (WGS) entry which is preliminary data.</text>
</comment>
<evidence type="ECO:0008006" key="4">
    <source>
        <dbReference type="Google" id="ProtNLM"/>
    </source>
</evidence>
<dbReference type="RefSeq" id="WP_310374031.1">
    <property type="nucleotide sequence ID" value="NZ_JAVDXT010000002.1"/>
</dbReference>